<feature type="domain" description="HTH merR-type" evidence="4">
    <location>
        <begin position="1"/>
        <end position="68"/>
    </location>
</feature>
<keyword evidence="3" id="KW-0804">Transcription</keyword>
<evidence type="ECO:0000259" key="4">
    <source>
        <dbReference type="PROSITE" id="PS50937"/>
    </source>
</evidence>
<sequence length="130" mass="14455">MRIGELAERTGTTTRALRYYEGLGLLPARRTANGYRSYDGSDQRLVEEIRSLLEIGFALEETRPFVECLRSGHAAGDECPDSVAVYRRKLTEIDGLSARLALVRAHLESQLAKLNALPVEESTCSVQRTT</sequence>
<dbReference type="PANTHER" id="PTHR30204">
    <property type="entry name" value="REDOX-CYCLING DRUG-SENSING TRANSCRIPTIONAL ACTIVATOR SOXR"/>
    <property type="match status" value="1"/>
</dbReference>
<evidence type="ECO:0000256" key="1">
    <source>
        <dbReference type="ARBA" id="ARBA00023015"/>
    </source>
</evidence>
<dbReference type="InterPro" id="IPR000551">
    <property type="entry name" value="MerR-type_HTH_dom"/>
</dbReference>
<keyword evidence="6" id="KW-1185">Reference proteome</keyword>
<keyword evidence="2" id="KW-0238">DNA-binding</keyword>
<dbReference type="SMART" id="SM00422">
    <property type="entry name" value="HTH_MERR"/>
    <property type="match status" value="1"/>
</dbReference>
<evidence type="ECO:0000256" key="2">
    <source>
        <dbReference type="ARBA" id="ARBA00023125"/>
    </source>
</evidence>
<evidence type="ECO:0000313" key="6">
    <source>
        <dbReference type="Proteomes" id="UP001595699"/>
    </source>
</evidence>
<dbReference type="Pfam" id="PF13411">
    <property type="entry name" value="MerR_1"/>
    <property type="match status" value="1"/>
</dbReference>
<protein>
    <submittedName>
        <fullName evidence="5">MerR family transcriptional regulator</fullName>
    </submittedName>
</protein>
<dbReference type="Proteomes" id="UP001595699">
    <property type="component" value="Unassembled WGS sequence"/>
</dbReference>
<gene>
    <name evidence="5" type="ORF">ACFOUW_32845</name>
</gene>
<dbReference type="EMBL" id="JBHRZH010000041">
    <property type="protein sequence ID" value="MFC3765663.1"/>
    <property type="molecule type" value="Genomic_DNA"/>
</dbReference>
<dbReference type="RefSeq" id="WP_205116456.1">
    <property type="nucleotide sequence ID" value="NZ_JAFBCM010000001.1"/>
</dbReference>
<evidence type="ECO:0000313" key="5">
    <source>
        <dbReference type="EMBL" id="MFC3765663.1"/>
    </source>
</evidence>
<name>A0ABV7YL26_9ACTN</name>
<dbReference type="SUPFAM" id="SSF46955">
    <property type="entry name" value="Putative DNA-binding domain"/>
    <property type="match status" value="1"/>
</dbReference>
<dbReference type="CDD" id="cd01282">
    <property type="entry name" value="HTH_MerR-like_sg3"/>
    <property type="match status" value="1"/>
</dbReference>
<dbReference type="Gene3D" id="1.10.1660.10">
    <property type="match status" value="1"/>
</dbReference>
<organism evidence="5 6">
    <name type="scientific">Tenggerimyces flavus</name>
    <dbReference type="NCBI Taxonomy" id="1708749"/>
    <lineage>
        <taxon>Bacteria</taxon>
        <taxon>Bacillati</taxon>
        <taxon>Actinomycetota</taxon>
        <taxon>Actinomycetes</taxon>
        <taxon>Propionibacteriales</taxon>
        <taxon>Nocardioidaceae</taxon>
        <taxon>Tenggerimyces</taxon>
    </lineage>
</organism>
<dbReference type="InterPro" id="IPR047057">
    <property type="entry name" value="MerR_fam"/>
</dbReference>
<reference evidence="6" key="1">
    <citation type="journal article" date="2019" name="Int. J. Syst. Evol. Microbiol.">
        <title>The Global Catalogue of Microorganisms (GCM) 10K type strain sequencing project: providing services to taxonomists for standard genome sequencing and annotation.</title>
        <authorList>
            <consortium name="The Broad Institute Genomics Platform"/>
            <consortium name="The Broad Institute Genome Sequencing Center for Infectious Disease"/>
            <person name="Wu L."/>
            <person name="Ma J."/>
        </authorList>
    </citation>
    <scope>NUCLEOTIDE SEQUENCE [LARGE SCALE GENOMIC DNA]</scope>
    <source>
        <strain evidence="6">CGMCC 4.7241</strain>
    </source>
</reference>
<dbReference type="InterPro" id="IPR009061">
    <property type="entry name" value="DNA-bd_dom_put_sf"/>
</dbReference>
<proteinExistence type="predicted"/>
<dbReference type="PROSITE" id="PS50937">
    <property type="entry name" value="HTH_MERR_2"/>
    <property type="match status" value="1"/>
</dbReference>
<dbReference type="PANTHER" id="PTHR30204:SF94">
    <property type="entry name" value="HEAVY METAL-DEPENDENT TRANSCRIPTIONAL REGULATOR HI_0293-RELATED"/>
    <property type="match status" value="1"/>
</dbReference>
<keyword evidence="1" id="KW-0805">Transcription regulation</keyword>
<dbReference type="PRINTS" id="PR00040">
    <property type="entry name" value="HTHMERR"/>
</dbReference>
<accession>A0ABV7YL26</accession>
<comment type="caution">
    <text evidence="5">The sequence shown here is derived from an EMBL/GenBank/DDBJ whole genome shotgun (WGS) entry which is preliminary data.</text>
</comment>
<evidence type="ECO:0000256" key="3">
    <source>
        <dbReference type="ARBA" id="ARBA00023163"/>
    </source>
</evidence>